<evidence type="ECO:0000313" key="10">
    <source>
        <dbReference type="Proteomes" id="UP000633619"/>
    </source>
</evidence>
<dbReference type="EMBL" id="JAECVW010000003">
    <property type="protein sequence ID" value="MBH8595320.1"/>
    <property type="molecule type" value="Genomic_DNA"/>
</dbReference>
<dbReference type="InterPro" id="IPR024449">
    <property type="entry name" value="Anti-sigma_RsgI_N"/>
</dbReference>
<evidence type="ECO:0000256" key="7">
    <source>
        <dbReference type="SAM" id="Phobius"/>
    </source>
</evidence>
<evidence type="ECO:0000256" key="1">
    <source>
        <dbReference type="ARBA" id="ARBA00004162"/>
    </source>
</evidence>
<evidence type="ECO:0000256" key="2">
    <source>
        <dbReference type="ARBA" id="ARBA00022475"/>
    </source>
</evidence>
<feature type="compositionally biased region" description="Basic and acidic residues" evidence="6">
    <location>
        <begin position="260"/>
        <end position="285"/>
    </location>
</feature>
<keyword evidence="4 7" id="KW-1133">Transmembrane helix</keyword>
<keyword evidence="10" id="KW-1185">Reference proteome</keyword>
<dbReference type="Pfam" id="PF23750">
    <property type="entry name" value="RsgI_M"/>
    <property type="match status" value="1"/>
</dbReference>
<dbReference type="InterPro" id="IPR055431">
    <property type="entry name" value="RsgI_M"/>
</dbReference>
<feature type="transmembrane region" description="Helical" evidence="7">
    <location>
        <begin position="56"/>
        <end position="74"/>
    </location>
</feature>
<dbReference type="RefSeq" id="WP_181731602.1">
    <property type="nucleotide sequence ID" value="NZ_JACEIR010000002.1"/>
</dbReference>
<evidence type="ECO:0000259" key="8">
    <source>
        <dbReference type="PROSITE" id="PS51849"/>
    </source>
</evidence>
<dbReference type="AlphaFoldDB" id="A0A8I1DF72"/>
<comment type="caution">
    <text evidence="9">The sequence shown here is derived from an EMBL/GenBank/DDBJ whole genome shotgun (WGS) entry which is preliminary data.</text>
</comment>
<evidence type="ECO:0000256" key="6">
    <source>
        <dbReference type="SAM" id="MobiDB-lite"/>
    </source>
</evidence>
<organism evidence="9 10">
    <name type="scientific">Thermoactinomyces intermedius</name>
    <dbReference type="NCBI Taxonomy" id="2024"/>
    <lineage>
        <taxon>Bacteria</taxon>
        <taxon>Bacillati</taxon>
        <taxon>Bacillota</taxon>
        <taxon>Bacilli</taxon>
        <taxon>Bacillales</taxon>
        <taxon>Thermoactinomycetaceae</taxon>
        <taxon>Thermoactinomyces</taxon>
    </lineage>
</organism>
<feature type="compositionally biased region" description="Polar residues" evidence="6">
    <location>
        <begin position="286"/>
        <end position="295"/>
    </location>
</feature>
<comment type="subcellular location">
    <subcellularLocation>
        <location evidence="1">Cell membrane</location>
        <topology evidence="1">Single-pass membrane protein</topology>
    </subcellularLocation>
</comment>
<feature type="compositionally biased region" description="Basic and acidic residues" evidence="6">
    <location>
        <begin position="321"/>
        <end position="336"/>
    </location>
</feature>
<dbReference type="PROSITE" id="PS51849">
    <property type="entry name" value="RSGI_N"/>
    <property type="match status" value="1"/>
</dbReference>
<evidence type="ECO:0000256" key="5">
    <source>
        <dbReference type="ARBA" id="ARBA00023136"/>
    </source>
</evidence>
<name>A0A8I1DF72_THEIN</name>
<evidence type="ECO:0000256" key="3">
    <source>
        <dbReference type="ARBA" id="ARBA00022692"/>
    </source>
</evidence>
<accession>A0A8I1DF72</accession>
<gene>
    <name evidence="9" type="ORF">I8U20_08240</name>
</gene>
<dbReference type="Pfam" id="PF12791">
    <property type="entry name" value="RsgI_N"/>
    <property type="match status" value="1"/>
</dbReference>
<dbReference type="Proteomes" id="UP000633619">
    <property type="component" value="Unassembled WGS sequence"/>
</dbReference>
<keyword evidence="5 7" id="KW-0472">Membrane</keyword>
<keyword evidence="2" id="KW-1003">Cell membrane</keyword>
<protein>
    <submittedName>
        <fullName evidence="9">Anti-sigma factor domain-containing protein</fullName>
    </submittedName>
</protein>
<feature type="region of interest" description="Disordered" evidence="6">
    <location>
        <begin position="246"/>
        <end position="354"/>
    </location>
</feature>
<keyword evidence="3 7" id="KW-0812">Transmembrane</keyword>
<evidence type="ECO:0000256" key="4">
    <source>
        <dbReference type="ARBA" id="ARBA00022989"/>
    </source>
</evidence>
<feature type="domain" description="RsgI N-terminal anti-sigma" evidence="8">
    <location>
        <begin position="2"/>
        <end position="50"/>
    </location>
</feature>
<reference evidence="9 10" key="1">
    <citation type="submission" date="2020-12" db="EMBL/GenBank/DDBJ databases">
        <title>WGS of Thermoactinomyces spp.</title>
        <authorList>
            <person name="Cheng K."/>
        </authorList>
    </citation>
    <scope>NUCLEOTIDE SEQUENCE [LARGE SCALE GENOMIC DNA]</scope>
    <source>
        <strain evidence="10">CICC 10671\DSM 43846</strain>
    </source>
</reference>
<dbReference type="GO" id="GO:0005886">
    <property type="term" value="C:plasma membrane"/>
    <property type="evidence" value="ECO:0007669"/>
    <property type="project" value="UniProtKB-SubCell"/>
</dbReference>
<feature type="compositionally biased region" description="Basic and acidic residues" evidence="6">
    <location>
        <begin position="296"/>
        <end position="311"/>
    </location>
</feature>
<proteinExistence type="predicted"/>
<sequence length="354" mass="39762">MRKGVIMEVRPRHWIVMTPDGEFVRVPRTNMELTVGEEVEFPLVVNRSSAWKRKPWIAAISAGVAAMIGMFYVLPQFSPSKEAHAEGYIYLDVNPSIAIGMDKNKHITEVKPLNKSALKVLGGKSYKNEQVDEFVEHFLDEAKQQGFLHPKDQIVLSGYNDEETSVRTLQEIETMIDEESKEEKLELLVHTLTMPKSVKKKADETGLSPAKYAVWMIANKEGKNLDVKEMEEIPITQLAEDIKPVSDLLNRPPSEEEWESIIKDENQPKTDHKDDAPAKQPDKTSNDSSSGSTRDPASDTNKEEPANKEEPEQTDSQSPSKDQDQKPKPADEKTDSSSDSNASDPKESNMVTDE</sequence>
<evidence type="ECO:0000313" key="9">
    <source>
        <dbReference type="EMBL" id="MBH8595320.1"/>
    </source>
</evidence>
<feature type="compositionally biased region" description="Polar residues" evidence="6">
    <location>
        <begin position="337"/>
        <end position="354"/>
    </location>
</feature>